<feature type="domain" description="PKS/mFAS DH" evidence="9">
    <location>
        <begin position="1567"/>
        <end position="1835"/>
    </location>
</feature>
<evidence type="ECO:0000313" key="11">
    <source>
        <dbReference type="Proteomes" id="UP001215598"/>
    </source>
</evidence>
<comment type="caution">
    <text evidence="10">The sequence shown here is derived from an EMBL/GenBank/DDBJ whole genome shotgun (WGS) entry which is preliminary data.</text>
</comment>
<dbReference type="EMBL" id="JARKIB010000020">
    <property type="protein sequence ID" value="KAJ7768218.1"/>
    <property type="molecule type" value="Genomic_DNA"/>
</dbReference>
<dbReference type="Pfam" id="PF00501">
    <property type="entry name" value="AMP-binding"/>
    <property type="match status" value="1"/>
</dbReference>
<feature type="domain" description="Carrier" evidence="7">
    <location>
        <begin position="2322"/>
        <end position="2400"/>
    </location>
</feature>
<dbReference type="GO" id="GO:0006633">
    <property type="term" value="P:fatty acid biosynthetic process"/>
    <property type="evidence" value="ECO:0007669"/>
    <property type="project" value="TreeGrafter"/>
</dbReference>
<dbReference type="InterPro" id="IPR014030">
    <property type="entry name" value="Ketoacyl_synth_N"/>
</dbReference>
<dbReference type="GO" id="GO:0031177">
    <property type="term" value="F:phosphopantetheine binding"/>
    <property type="evidence" value="ECO:0007669"/>
    <property type="project" value="InterPro"/>
</dbReference>
<feature type="compositionally biased region" description="Basic and acidic residues" evidence="6">
    <location>
        <begin position="2401"/>
        <end position="2416"/>
    </location>
</feature>
<evidence type="ECO:0000259" key="8">
    <source>
        <dbReference type="PROSITE" id="PS52004"/>
    </source>
</evidence>
<feature type="region of interest" description="C-terminal hotdog fold" evidence="5">
    <location>
        <begin position="1689"/>
        <end position="1835"/>
    </location>
</feature>
<dbReference type="Gene3D" id="1.10.1200.10">
    <property type="entry name" value="ACP-like"/>
    <property type="match status" value="2"/>
</dbReference>
<dbReference type="PANTHER" id="PTHR43775:SF37">
    <property type="entry name" value="SI:DKEY-61P9.11"/>
    <property type="match status" value="1"/>
</dbReference>
<dbReference type="InterPro" id="IPR014031">
    <property type="entry name" value="Ketoacyl_synth_C"/>
</dbReference>
<feature type="region of interest" description="Disordered" evidence="6">
    <location>
        <begin position="2395"/>
        <end position="2426"/>
    </location>
</feature>
<evidence type="ECO:0000259" key="7">
    <source>
        <dbReference type="PROSITE" id="PS50075"/>
    </source>
</evidence>
<protein>
    <recommendedName>
        <fullName evidence="12">Polyketide synthase</fullName>
    </recommendedName>
</protein>
<dbReference type="PROSITE" id="PS50075">
    <property type="entry name" value="CARRIER"/>
    <property type="match status" value="2"/>
</dbReference>
<dbReference type="CDD" id="cd05274">
    <property type="entry name" value="KR_FAS_SDR_x"/>
    <property type="match status" value="1"/>
</dbReference>
<keyword evidence="11" id="KW-1185">Reference proteome</keyword>
<dbReference type="SMART" id="SM01294">
    <property type="entry name" value="PKS_PP_betabranch"/>
    <property type="match status" value="1"/>
</dbReference>
<dbReference type="Pfam" id="PF22621">
    <property type="entry name" value="CurL-like_PKS_C"/>
    <property type="match status" value="1"/>
</dbReference>
<evidence type="ECO:0000313" key="10">
    <source>
        <dbReference type="EMBL" id="KAJ7768218.1"/>
    </source>
</evidence>
<dbReference type="SMART" id="SM00822">
    <property type="entry name" value="PKS_KR"/>
    <property type="match status" value="1"/>
</dbReference>
<gene>
    <name evidence="10" type="ORF">B0H16DRAFT_1686400</name>
</gene>
<comment type="pathway">
    <text evidence="1">Secondary metabolite biosynthesis.</text>
</comment>
<keyword evidence="2" id="KW-0596">Phosphopantetheine</keyword>
<dbReference type="Gene3D" id="3.30.70.3290">
    <property type="match status" value="1"/>
</dbReference>
<proteinExistence type="predicted"/>
<feature type="domain" description="Ketosynthase family 3 (KS3)" evidence="8">
    <location>
        <begin position="679"/>
        <end position="1112"/>
    </location>
</feature>
<dbReference type="InterPro" id="IPR016035">
    <property type="entry name" value="Acyl_Trfase/lysoPLipase"/>
</dbReference>
<dbReference type="SUPFAM" id="SSF53901">
    <property type="entry name" value="Thiolase-like"/>
    <property type="match status" value="1"/>
</dbReference>
<dbReference type="InterPro" id="IPR036736">
    <property type="entry name" value="ACP-like_sf"/>
</dbReference>
<feature type="domain" description="Carrier" evidence="7">
    <location>
        <begin position="581"/>
        <end position="657"/>
    </location>
</feature>
<dbReference type="Pfam" id="PF02801">
    <property type="entry name" value="Ketoacyl-synt_C"/>
    <property type="match status" value="1"/>
</dbReference>
<dbReference type="Pfam" id="PF00550">
    <property type="entry name" value="PP-binding"/>
    <property type="match status" value="2"/>
</dbReference>
<evidence type="ECO:0000256" key="2">
    <source>
        <dbReference type="ARBA" id="ARBA00022450"/>
    </source>
</evidence>
<evidence type="ECO:0000256" key="6">
    <source>
        <dbReference type="SAM" id="MobiDB-lite"/>
    </source>
</evidence>
<dbReference type="Gene3D" id="3.10.129.110">
    <property type="entry name" value="Polyketide synthase dehydratase"/>
    <property type="match status" value="1"/>
</dbReference>
<keyword evidence="3" id="KW-0597">Phosphoprotein</keyword>
<feature type="active site" description="Proton donor; for dehydratase activity" evidence="5">
    <location>
        <position position="1744"/>
    </location>
</feature>
<dbReference type="Proteomes" id="UP001215598">
    <property type="component" value="Unassembled WGS sequence"/>
</dbReference>
<dbReference type="InterPro" id="IPR020806">
    <property type="entry name" value="PKS_PP-bd"/>
</dbReference>
<dbReference type="SUPFAM" id="SSF47336">
    <property type="entry name" value="ACP-like"/>
    <property type="match status" value="2"/>
</dbReference>
<dbReference type="Gene3D" id="3.40.50.720">
    <property type="entry name" value="NAD(P)-binding Rossmann-like Domain"/>
    <property type="match status" value="1"/>
</dbReference>
<evidence type="ECO:0000256" key="4">
    <source>
        <dbReference type="ARBA" id="ARBA00022679"/>
    </source>
</evidence>
<dbReference type="InterPro" id="IPR016039">
    <property type="entry name" value="Thiolase-like"/>
</dbReference>
<dbReference type="InterPro" id="IPR042099">
    <property type="entry name" value="ANL_N_sf"/>
</dbReference>
<evidence type="ECO:0000256" key="1">
    <source>
        <dbReference type="ARBA" id="ARBA00005179"/>
    </source>
</evidence>
<dbReference type="InterPro" id="IPR016036">
    <property type="entry name" value="Malonyl_transacylase_ACP-bd"/>
</dbReference>
<dbReference type="PROSITE" id="PS52019">
    <property type="entry name" value="PKS_MFAS_DH"/>
    <property type="match status" value="1"/>
</dbReference>
<dbReference type="SMART" id="SM00823">
    <property type="entry name" value="PKS_PP"/>
    <property type="match status" value="2"/>
</dbReference>
<feature type="active site" description="Proton acceptor; for dehydratase activity" evidence="5">
    <location>
        <position position="1602"/>
    </location>
</feature>
<evidence type="ECO:0000256" key="5">
    <source>
        <dbReference type="PROSITE-ProRule" id="PRU01363"/>
    </source>
</evidence>
<dbReference type="SMART" id="SM00827">
    <property type="entry name" value="PKS_AT"/>
    <property type="match status" value="1"/>
</dbReference>
<dbReference type="InterPro" id="IPR014043">
    <property type="entry name" value="Acyl_transferase_dom"/>
</dbReference>
<dbReference type="CDD" id="cd00833">
    <property type="entry name" value="PKS"/>
    <property type="match status" value="1"/>
</dbReference>
<dbReference type="InterPro" id="IPR036291">
    <property type="entry name" value="NAD(P)-bd_dom_sf"/>
</dbReference>
<dbReference type="InterPro" id="IPR049900">
    <property type="entry name" value="PKS_mFAS_DH"/>
</dbReference>
<dbReference type="SUPFAM" id="SSF52151">
    <property type="entry name" value="FabD/lysophospholipase-like"/>
    <property type="match status" value="1"/>
</dbReference>
<evidence type="ECO:0000259" key="9">
    <source>
        <dbReference type="PROSITE" id="PS52019"/>
    </source>
</evidence>
<dbReference type="Gene3D" id="3.30.300.30">
    <property type="match status" value="1"/>
</dbReference>
<keyword evidence="4" id="KW-0808">Transferase</keyword>
<dbReference type="InterPro" id="IPR013968">
    <property type="entry name" value="PKS_KR"/>
</dbReference>
<dbReference type="PROSITE" id="PS52004">
    <property type="entry name" value="KS3_2"/>
    <property type="match status" value="1"/>
</dbReference>
<accession>A0AAD7JMR0</accession>
<dbReference type="Pfam" id="PF00698">
    <property type="entry name" value="Acyl_transf_1"/>
    <property type="match status" value="1"/>
</dbReference>
<dbReference type="SUPFAM" id="SSF51735">
    <property type="entry name" value="NAD(P)-binding Rossmann-fold domains"/>
    <property type="match status" value="1"/>
</dbReference>
<dbReference type="SMART" id="SM00825">
    <property type="entry name" value="PKS_KS"/>
    <property type="match status" value="1"/>
</dbReference>
<dbReference type="SUPFAM" id="SSF56801">
    <property type="entry name" value="Acetyl-CoA synthetase-like"/>
    <property type="match status" value="1"/>
</dbReference>
<dbReference type="InterPro" id="IPR009081">
    <property type="entry name" value="PP-bd_ACP"/>
</dbReference>
<dbReference type="InterPro" id="IPR045851">
    <property type="entry name" value="AMP-bd_C_sf"/>
</dbReference>
<dbReference type="InterPro" id="IPR042104">
    <property type="entry name" value="PKS_dehydratase_sf"/>
</dbReference>
<dbReference type="Gene3D" id="3.40.366.10">
    <property type="entry name" value="Malonyl-Coenzyme A Acyl Carrier Protein, domain 2"/>
    <property type="match status" value="1"/>
</dbReference>
<dbReference type="InterPro" id="IPR001227">
    <property type="entry name" value="Ac_transferase_dom_sf"/>
</dbReference>
<dbReference type="InterPro" id="IPR050091">
    <property type="entry name" value="PKS_NRPS_Biosynth_Enz"/>
</dbReference>
<feature type="region of interest" description="N-terminal hotdog fold" evidence="5">
    <location>
        <begin position="1567"/>
        <end position="1678"/>
    </location>
</feature>
<dbReference type="Gene3D" id="3.40.47.10">
    <property type="match status" value="1"/>
</dbReference>
<dbReference type="Gene3D" id="3.40.50.12780">
    <property type="entry name" value="N-terminal domain of ligase-like"/>
    <property type="match status" value="1"/>
</dbReference>
<reference evidence="10" key="1">
    <citation type="submission" date="2023-03" db="EMBL/GenBank/DDBJ databases">
        <title>Massive genome expansion in bonnet fungi (Mycena s.s.) driven by repeated elements and novel gene families across ecological guilds.</title>
        <authorList>
            <consortium name="Lawrence Berkeley National Laboratory"/>
            <person name="Harder C.B."/>
            <person name="Miyauchi S."/>
            <person name="Viragh M."/>
            <person name="Kuo A."/>
            <person name="Thoen E."/>
            <person name="Andreopoulos B."/>
            <person name="Lu D."/>
            <person name="Skrede I."/>
            <person name="Drula E."/>
            <person name="Henrissat B."/>
            <person name="Morin E."/>
            <person name="Kohler A."/>
            <person name="Barry K."/>
            <person name="LaButti K."/>
            <person name="Morin E."/>
            <person name="Salamov A."/>
            <person name="Lipzen A."/>
            <person name="Mereny Z."/>
            <person name="Hegedus B."/>
            <person name="Baldrian P."/>
            <person name="Stursova M."/>
            <person name="Weitz H."/>
            <person name="Taylor A."/>
            <person name="Grigoriev I.V."/>
            <person name="Nagy L.G."/>
            <person name="Martin F."/>
            <person name="Kauserud H."/>
        </authorList>
    </citation>
    <scope>NUCLEOTIDE SEQUENCE</scope>
    <source>
        <strain evidence="10">CBHHK182m</strain>
    </source>
</reference>
<dbReference type="Pfam" id="PF23562">
    <property type="entry name" value="AMP-binding_C_3"/>
    <property type="match status" value="1"/>
</dbReference>
<dbReference type="InterPro" id="IPR000873">
    <property type="entry name" value="AMP-dep_synth/lig_dom"/>
</dbReference>
<name>A0AAD7JMR0_9AGAR</name>
<dbReference type="Pfam" id="PF00109">
    <property type="entry name" value="ketoacyl-synt"/>
    <property type="match status" value="1"/>
</dbReference>
<dbReference type="PANTHER" id="PTHR43775">
    <property type="entry name" value="FATTY ACID SYNTHASE"/>
    <property type="match status" value="1"/>
</dbReference>
<dbReference type="Pfam" id="PF08659">
    <property type="entry name" value="KR"/>
    <property type="match status" value="1"/>
</dbReference>
<dbReference type="GO" id="GO:0004312">
    <property type="term" value="F:fatty acid synthase activity"/>
    <property type="evidence" value="ECO:0007669"/>
    <property type="project" value="TreeGrafter"/>
</dbReference>
<evidence type="ECO:0008006" key="12">
    <source>
        <dbReference type="Google" id="ProtNLM"/>
    </source>
</evidence>
<dbReference type="SUPFAM" id="SSF55048">
    <property type="entry name" value="Probable ACP-binding domain of malonyl-CoA ACP transacylase"/>
    <property type="match status" value="1"/>
</dbReference>
<evidence type="ECO:0000256" key="3">
    <source>
        <dbReference type="ARBA" id="ARBA00022553"/>
    </source>
</evidence>
<organism evidence="10 11">
    <name type="scientific">Mycena metata</name>
    <dbReference type="NCBI Taxonomy" id="1033252"/>
    <lineage>
        <taxon>Eukaryota</taxon>
        <taxon>Fungi</taxon>
        <taxon>Dikarya</taxon>
        <taxon>Basidiomycota</taxon>
        <taxon>Agaricomycotina</taxon>
        <taxon>Agaricomycetes</taxon>
        <taxon>Agaricomycetidae</taxon>
        <taxon>Agaricales</taxon>
        <taxon>Marasmiineae</taxon>
        <taxon>Mycenaceae</taxon>
        <taxon>Mycena</taxon>
    </lineage>
</organism>
<dbReference type="InterPro" id="IPR057326">
    <property type="entry name" value="KR_dom"/>
</dbReference>
<sequence length="2426" mass="261398">MAQPPETILDLLREHVANPATRERHAVECADEYWTYEDLDVISSGLALALEERYGSRPTIAIIAENLPYTFALHLAVWKLRGIVAPIDWHTPPTLLQPMLAKVSPACVVIPSTEKATQEIVLESGFSVFSFTPEETTMTALCQRFLDPTGLPLDHYPAADPTKICIYLFTSSASDVSNIKCVPLTNQTLMAQSLSMLDWHRNTYSEVSFQYLRVLGWGPFSHMLAVVDITAHVLRTGGCYIFGLTPSGYCRPTINATGVSSRDAIVMLLEAIMKYTPESLAAVPWVFEKLKEAVTSEPDFTRRKAFVAALQKFKLLWLGGAQTSTECIKWARAHHIPLVLSIGMTEVGGGIFHRVAEENDDGWLIADRLISDAEFTLVDGDGKPQDSVGELHISSKLIARGYLDHNTSAFVIASDGVITFKTGDRYAKSGGRLKWLGRNDDFILLLSGEMVDPRVLEKTLDKCPSISRACVVGNNFLSRSSQFLCALIELEPGAYHRASTNLDISRVIRSINRELAPPLRITWSRVLILEQGQQIPINRKGQIWRKHLESLFGRRVTALARPTEIVDPVSTPSFNHLPSPSVVRQTVVRIVAHALGHPPGILEGNADSTFAEFGMDSATALVIVRRLNEEFKLNLPRNTCHTFVDINSLSTFTSEHLRHVVNGTVPPRPLSPQSSGTGFEDIVVVGQAVRLPGDLNTPESFWEALVDMRESLLIPVPLDRWDHASFLQKPGARSAPGDINFDRAGFVEVASFDNAFFGISSAEAFSVAPSARLVLETTFQALENANIPISCLKGTDTGVFLAGSMDSAGYTQLMFSAMGFGAYTRFNGTGVANSASCGRLSYLLDIHGPSLSFDTACSGGMVAFDQAVQYLHSGKAETAIVCGANTHSWPGDFGFLSAQKMTSPNSRCATFSSEADGYVPAEGAVSLILKTRRAAERDGDTILAVIRATETKHNGKSQGLVAPNAQGQAVLQYSLLKAASLSASDIDFVETHGTGTSLGDLIEIEGINTVFRGSHTPERPLILGAAKASIGHTEIVAGLVGIVKAIKQLSTGKVPGLISLSREQLNPEIDTTLVPLSISSVLAVLPERSEPYRALVVAYGFAGTLAGTILEASSIVKHDDVASSVGESLWMPFIVSAKSRDALHSYLRLYLDFCANASADDFRSICYTSCVGREHYRYRFSCVVKDLDTLVQRLKARLSEIPSTAPSPNPRLILAFPGQGSQFYGMAQTLAARFPEFKTILTDAAARASAVADFDTLSLLLGNGAAAEEIDRSSVSQICIFVYQYSVCQFLHAMGITPDAVIGNSLGEISAAVEAGALSFELGLQFAVARAKILAPVPGSPAGMAAIAATASTIAELIADLHLADRLTISVFNNESNHVVSGDSEAVATLVSHVKTIGTRATFLNVDQGFHSHCIDPALPKLEAWITEHMPTLRPLELPLFSTVLGTTLTLQQTLEPHYWVEHARNPVLFQQAVTRIKEDKAFKTAAILDIGPTPTAWAVLQSNNLSESTLLSSSAKKEKDQELAFLSAIASLVEFGINVDFTRLLGSGTPKTNLPTYPFQRQRHYPNFIPSRSTGSFVHVSACKTPSLVVDESLFEVLNDHRINGDIVLPASGMVDFFARSKPKHPLDIRFHKPWVLQPAGQSGKVTLEAERIFSLHDGDTGHKLCSGTFSLDAAKRPSIIPTPGPANETLSRDEVYSVFVNVQFGPLFQSIVSLQRFDEHIDGLIEVKPSGNALNDRIRALDACNHMFGACMGDTLDDPAFASGACLPLALDGFSLHVDELPPSFICRYRLPLLHERNNRVISTAFEVLSHSGELLVSCMKYSVTWVDMHIPLPLAPPPTVTLQQIWAPKELRTARALNSTKIVYFGKRCDWTNSLLSADGDLLFDLELDGVDSNVNGGSPVWRPETTFSQLLSTIDLSNCALIVDATALDAAPSSPAFSAYWQKILRVMQTLVRSRTRTFKFIVLSTSGGAAPSALGPLIQGMLRVFRREVGLDGAYGIELPSEASPSVFADIVGAELRGRTTENMISYRYSPAPGEAEAEARLSRLVPELRPVVDAPAEVHLSGVAVVVGMGSIGFPLGSHLLAAGVSTVVFIGRRAPTDETIARQLGSSAQFAYLQTDASDLAALRRALQDITAMYGPIKSIIHTAATVSDAAIESVSLDAFDLVLRPKVHAAYNLHLLAEELALPLDSFVLFSSISVPLGNAGQVAYVAANAYLDALASHRRLHGLPGVSLQLGPWESALVDGRTRATYAATTAHKDGLPLIVRALASAEPVLVIAALDAPALARVAVYATDSLFAPLVAGVDAKAKAKRGELNGADVAGAVVRIVRGVLELGDVESLELNESLSACGVDSIAFGQIRNAVAKALGVDVPLVYLSDAFSKGVAGRMAEAANETGEDGRMSTETNTKEERTAVPGCGSVPN</sequence>
<dbReference type="InterPro" id="IPR020841">
    <property type="entry name" value="PKS_Beta-ketoAc_synthase_dom"/>
</dbReference>